<organism evidence="8 9">
    <name type="scientific">Streptomyces xanthii</name>
    <dbReference type="NCBI Taxonomy" id="2768069"/>
    <lineage>
        <taxon>Bacteria</taxon>
        <taxon>Bacillati</taxon>
        <taxon>Actinomycetota</taxon>
        <taxon>Actinomycetes</taxon>
        <taxon>Kitasatosporales</taxon>
        <taxon>Streptomycetaceae</taxon>
        <taxon>Streptomyces</taxon>
    </lineage>
</organism>
<feature type="DNA-binding region" description="OmpR/PhoB-type" evidence="6">
    <location>
        <begin position="2"/>
        <end position="116"/>
    </location>
</feature>
<dbReference type="InterPro" id="IPR005158">
    <property type="entry name" value="BTAD"/>
</dbReference>
<dbReference type="InterPro" id="IPR051677">
    <property type="entry name" value="AfsR-DnrI-RedD_regulator"/>
</dbReference>
<dbReference type="Pfam" id="PF03704">
    <property type="entry name" value="BTAD"/>
    <property type="match status" value="1"/>
</dbReference>
<keyword evidence="2" id="KW-0902">Two-component regulatory system</keyword>
<dbReference type="Proteomes" id="UP000516428">
    <property type="component" value="Chromosome"/>
</dbReference>
<dbReference type="SUPFAM" id="SSF48452">
    <property type="entry name" value="TPR-like"/>
    <property type="match status" value="1"/>
</dbReference>
<dbReference type="GO" id="GO:0006355">
    <property type="term" value="P:regulation of DNA-templated transcription"/>
    <property type="evidence" value="ECO:0007669"/>
    <property type="project" value="InterPro"/>
</dbReference>
<dbReference type="SMART" id="SM01043">
    <property type="entry name" value="BTAD"/>
    <property type="match status" value="1"/>
</dbReference>
<dbReference type="InterPro" id="IPR016032">
    <property type="entry name" value="Sig_transdc_resp-reg_C-effctor"/>
</dbReference>
<accession>A0A7H1BBG2</accession>
<dbReference type="Gene3D" id="1.25.40.10">
    <property type="entry name" value="Tetratricopeptide repeat domain"/>
    <property type="match status" value="1"/>
</dbReference>
<dbReference type="InterPro" id="IPR001867">
    <property type="entry name" value="OmpR/PhoB-type_DNA-bd"/>
</dbReference>
<dbReference type="PANTHER" id="PTHR35807">
    <property type="entry name" value="TRANSCRIPTIONAL REGULATOR REDD-RELATED"/>
    <property type="match status" value="1"/>
</dbReference>
<keyword evidence="9" id="KW-1185">Reference proteome</keyword>
<keyword evidence="5" id="KW-0804">Transcription</keyword>
<evidence type="ECO:0000256" key="4">
    <source>
        <dbReference type="ARBA" id="ARBA00023125"/>
    </source>
</evidence>
<dbReference type="SMART" id="SM00862">
    <property type="entry name" value="Trans_reg_C"/>
    <property type="match status" value="1"/>
</dbReference>
<evidence type="ECO:0000256" key="3">
    <source>
        <dbReference type="ARBA" id="ARBA00023015"/>
    </source>
</evidence>
<dbReference type="RefSeq" id="WP_188338751.1">
    <property type="nucleotide sequence ID" value="NZ_CP061281.1"/>
</dbReference>
<dbReference type="SUPFAM" id="SSF46894">
    <property type="entry name" value="C-terminal effector domain of the bipartite response regulators"/>
    <property type="match status" value="1"/>
</dbReference>
<dbReference type="GO" id="GO:0003677">
    <property type="term" value="F:DNA binding"/>
    <property type="evidence" value="ECO:0007669"/>
    <property type="project" value="UniProtKB-UniRule"/>
</dbReference>
<keyword evidence="3" id="KW-0805">Transcription regulation</keyword>
<proteinExistence type="inferred from homology"/>
<dbReference type="EMBL" id="CP061281">
    <property type="protein sequence ID" value="QNS06067.1"/>
    <property type="molecule type" value="Genomic_DNA"/>
</dbReference>
<evidence type="ECO:0000256" key="5">
    <source>
        <dbReference type="ARBA" id="ARBA00023163"/>
    </source>
</evidence>
<evidence type="ECO:0000256" key="1">
    <source>
        <dbReference type="ARBA" id="ARBA00005820"/>
    </source>
</evidence>
<name>A0A7H1BBG2_9ACTN</name>
<dbReference type="InterPro" id="IPR036388">
    <property type="entry name" value="WH-like_DNA-bd_sf"/>
</dbReference>
<gene>
    <name evidence="8" type="ORF">IAG42_22455</name>
</gene>
<dbReference type="CDD" id="cd15831">
    <property type="entry name" value="BTAD"/>
    <property type="match status" value="1"/>
</dbReference>
<dbReference type="PANTHER" id="PTHR35807:SF1">
    <property type="entry name" value="TRANSCRIPTIONAL REGULATOR REDD"/>
    <property type="match status" value="1"/>
</dbReference>
<sequence length="288" mass="31583">MSGVLLRHRGPAGPDPGRPRFVLYGPLRLLVDGAPVQLGPPKQQALLAALLLRLDLTTGPDQLIDALWGAQPPAYAKNLVQKYVSGLRGVLAAAAPDPSGDGPRLLFEGGGYRLDTDKDLIDLYAYERLAATGTALASNGSPEEAAQHLDSARILVTGPLAEGLDAPVLERERVYRDERFLADMELRAELELDLGRHRNAIPYLYFMLHKHPLSERLSWLLMLALFRADRGAEALAVYDEYRRRVVAELGTDPGRALRTLHHRILAQDPELTSLRAVPAPRTPLPPGE</sequence>
<evidence type="ECO:0000256" key="6">
    <source>
        <dbReference type="PROSITE-ProRule" id="PRU01091"/>
    </source>
</evidence>
<dbReference type="PROSITE" id="PS51755">
    <property type="entry name" value="OMPR_PHOB"/>
    <property type="match status" value="1"/>
</dbReference>
<evidence type="ECO:0000313" key="9">
    <source>
        <dbReference type="Proteomes" id="UP000516428"/>
    </source>
</evidence>
<dbReference type="AlphaFoldDB" id="A0A7H1BBG2"/>
<evidence type="ECO:0000259" key="7">
    <source>
        <dbReference type="PROSITE" id="PS51755"/>
    </source>
</evidence>
<evidence type="ECO:0000256" key="2">
    <source>
        <dbReference type="ARBA" id="ARBA00023012"/>
    </source>
</evidence>
<dbReference type="InterPro" id="IPR011990">
    <property type="entry name" value="TPR-like_helical_dom_sf"/>
</dbReference>
<reference evidence="8 9" key="1">
    <citation type="submission" date="2020-09" db="EMBL/GenBank/DDBJ databases">
        <title>A novel species.</title>
        <authorList>
            <person name="Gao J."/>
        </authorList>
    </citation>
    <scope>NUCLEOTIDE SEQUENCE [LARGE SCALE GENOMIC DNA]</scope>
    <source>
        <strain evidence="8 9">CRXT-Y-14</strain>
    </source>
</reference>
<dbReference type="Gene3D" id="1.10.10.10">
    <property type="entry name" value="Winged helix-like DNA-binding domain superfamily/Winged helix DNA-binding domain"/>
    <property type="match status" value="1"/>
</dbReference>
<protein>
    <submittedName>
        <fullName evidence="8">AfsR/SARP family transcriptional regulator</fullName>
    </submittedName>
</protein>
<feature type="domain" description="OmpR/PhoB-type" evidence="7">
    <location>
        <begin position="2"/>
        <end position="116"/>
    </location>
</feature>
<dbReference type="KEGG" id="sxn:IAG42_22455"/>
<comment type="similarity">
    <text evidence="1">Belongs to the AfsR/DnrI/RedD regulatory family.</text>
</comment>
<dbReference type="GO" id="GO:0000160">
    <property type="term" value="P:phosphorelay signal transduction system"/>
    <property type="evidence" value="ECO:0007669"/>
    <property type="project" value="UniProtKB-KW"/>
</dbReference>
<evidence type="ECO:0000313" key="8">
    <source>
        <dbReference type="EMBL" id="QNS06067.1"/>
    </source>
</evidence>
<keyword evidence="4 6" id="KW-0238">DNA-binding</keyword>